<dbReference type="InterPro" id="IPR054765">
    <property type="entry name" value="SLBB_dom"/>
</dbReference>
<evidence type="ECO:0000256" key="5">
    <source>
        <dbReference type="ARBA" id="ARBA00022597"/>
    </source>
</evidence>
<evidence type="ECO:0000256" key="6">
    <source>
        <dbReference type="ARBA" id="ARBA00022692"/>
    </source>
</evidence>
<dbReference type="InterPro" id="IPR003715">
    <property type="entry name" value="Poly_export_N"/>
</dbReference>
<keyword evidence="8" id="KW-0625">Polysaccharide transport</keyword>
<dbReference type="GO" id="GO:0006811">
    <property type="term" value="P:monoatomic ion transport"/>
    <property type="evidence" value="ECO:0007669"/>
    <property type="project" value="UniProtKB-KW"/>
</dbReference>
<evidence type="ECO:0000256" key="14">
    <source>
        <dbReference type="ARBA" id="ARBA00023288"/>
    </source>
</evidence>
<evidence type="ECO:0000256" key="9">
    <source>
        <dbReference type="ARBA" id="ARBA00023065"/>
    </source>
</evidence>
<keyword evidence="7" id="KW-0732">Signal</keyword>
<keyword evidence="11 15" id="KW-0472">Membrane</keyword>
<dbReference type="GO" id="GO:0015159">
    <property type="term" value="F:polysaccharide transmembrane transporter activity"/>
    <property type="evidence" value="ECO:0007669"/>
    <property type="project" value="InterPro"/>
</dbReference>
<dbReference type="InterPro" id="IPR049712">
    <property type="entry name" value="Poly_export"/>
</dbReference>
<name>A0A383TV21_9FLAO</name>
<evidence type="ECO:0000259" key="17">
    <source>
        <dbReference type="Pfam" id="PF22461"/>
    </source>
</evidence>
<evidence type="ECO:0000256" key="2">
    <source>
        <dbReference type="ARBA" id="ARBA00009450"/>
    </source>
</evidence>
<evidence type="ECO:0000256" key="1">
    <source>
        <dbReference type="ARBA" id="ARBA00004571"/>
    </source>
</evidence>
<keyword evidence="4" id="KW-1134">Transmembrane beta strand</keyword>
<evidence type="ECO:0000256" key="10">
    <source>
        <dbReference type="ARBA" id="ARBA00023114"/>
    </source>
</evidence>
<keyword evidence="12" id="KW-0564">Palmitate</keyword>
<accession>A0A383TV21</accession>
<evidence type="ECO:0000313" key="19">
    <source>
        <dbReference type="Proteomes" id="UP000262142"/>
    </source>
</evidence>
<dbReference type="OrthoDB" id="662756at2"/>
<evidence type="ECO:0000256" key="3">
    <source>
        <dbReference type="ARBA" id="ARBA00022448"/>
    </source>
</evidence>
<reference evidence="18 19" key="1">
    <citation type="submission" date="2018-09" db="EMBL/GenBank/DDBJ databases">
        <authorList>
            <consortium name="Pathogen Informatics"/>
        </authorList>
    </citation>
    <scope>NUCLEOTIDE SEQUENCE [LARGE SCALE GENOMIC DNA]</scope>
    <source>
        <strain evidence="18 19">OH-22767</strain>
    </source>
</reference>
<dbReference type="Pfam" id="PF02563">
    <property type="entry name" value="Poly_export"/>
    <property type="match status" value="1"/>
</dbReference>
<dbReference type="EMBL" id="UNSC01000001">
    <property type="protein sequence ID" value="SZD71405.1"/>
    <property type="molecule type" value="Genomic_DNA"/>
</dbReference>
<proteinExistence type="inferred from homology"/>
<dbReference type="GO" id="GO:0009279">
    <property type="term" value="C:cell outer membrane"/>
    <property type="evidence" value="ECO:0007669"/>
    <property type="project" value="UniProtKB-SubCell"/>
</dbReference>
<dbReference type="PANTHER" id="PTHR33619">
    <property type="entry name" value="POLYSACCHARIDE EXPORT PROTEIN GFCE-RELATED"/>
    <property type="match status" value="1"/>
</dbReference>
<organism evidence="18 19">
    <name type="scientific">Candidatus Ornithobacterium hominis</name>
    <dbReference type="NCBI Taxonomy" id="2497989"/>
    <lineage>
        <taxon>Bacteria</taxon>
        <taxon>Pseudomonadati</taxon>
        <taxon>Bacteroidota</taxon>
        <taxon>Flavobacteriia</taxon>
        <taxon>Flavobacteriales</taxon>
        <taxon>Weeksellaceae</taxon>
        <taxon>Ornithobacterium</taxon>
    </lineage>
</organism>
<evidence type="ECO:0000256" key="7">
    <source>
        <dbReference type="ARBA" id="ARBA00022729"/>
    </source>
</evidence>
<dbReference type="GO" id="GO:0046930">
    <property type="term" value="C:pore complex"/>
    <property type="evidence" value="ECO:0007669"/>
    <property type="project" value="UniProtKB-KW"/>
</dbReference>
<evidence type="ECO:0000256" key="4">
    <source>
        <dbReference type="ARBA" id="ARBA00022452"/>
    </source>
</evidence>
<dbReference type="RefSeq" id="WP_119057437.1">
    <property type="nucleotide sequence ID" value="NZ_UNSC01000001.1"/>
</dbReference>
<dbReference type="Proteomes" id="UP000262142">
    <property type="component" value="Unassembled WGS sequence"/>
</dbReference>
<dbReference type="Pfam" id="PF22461">
    <property type="entry name" value="SLBB_2"/>
    <property type="match status" value="1"/>
</dbReference>
<evidence type="ECO:0000256" key="8">
    <source>
        <dbReference type="ARBA" id="ARBA00023047"/>
    </source>
</evidence>
<dbReference type="PANTHER" id="PTHR33619:SF3">
    <property type="entry name" value="POLYSACCHARIDE EXPORT PROTEIN GFCE-RELATED"/>
    <property type="match status" value="1"/>
</dbReference>
<feature type="domain" description="Polysaccharide export protein N-terminal" evidence="16">
    <location>
        <begin position="43"/>
        <end position="134"/>
    </location>
</feature>
<keyword evidence="14" id="KW-0449">Lipoprotein</keyword>
<evidence type="ECO:0000256" key="13">
    <source>
        <dbReference type="ARBA" id="ARBA00023237"/>
    </source>
</evidence>
<evidence type="ECO:0000259" key="16">
    <source>
        <dbReference type="Pfam" id="PF02563"/>
    </source>
</evidence>
<feature type="domain" description="SLBB" evidence="17">
    <location>
        <begin position="138"/>
        <end position="216"/>
    </location>
</feature>
<keyword evidence="3" id="KW-0813">Transport</keyword>
<feature type="transmembrane region" description="Helical" evidence="15">
    <location>
        <begin position="231"/>
        <end position="249"/>
    </location>
</feature>
<evidence type="ECO:0000256" key="15">
    <source>
        <dbReference type="SAM" id="Phobius"/>
    </source>
</evidence>
<keyword evidence="15" id="KW-1133">Transmembrane helix</keyword>
<comment type="similarity">
    <text evidence="2">Belongs to the BexD/CtrA/VexA family.</text>
</comment>
<dbReference type="PROSITE" id="PS51257">
    <property type="entry name" value="PROKAR_LIPOPROTEIN"/>
    <property type="match status" value="1"/>
</dbReference>
<gene>
    <name evidence="18" type="ORF">SAMEA104719789_00504</name>
</gene>
<keyword evidence="9" id="KW-0406">Ion transport</keyword>
<keyword evidence="5" id="KW-0762">Sugar transport</keyword>
<evidence type="ECO:0000256" key="12">
    <source>
        <dbReference type="ARBA" id="ARBA00023139"/>
    </source>
</evidence>
<comment type="subcellular location">
    <subcellularLocation>
        <location evidence="1">Cell outer membrane</location>
        <topology evidence="1">Multi-pass membrane protein</topology>
    </subcellularLocation>
</comment>
<keyword evidence="6 15" id="KW-0812">Transmembrane</keyword>
<dbReference type="Gene3D" id="3.30.1950.10">
    <property type="entry name" value="wza like domain"/>
    <property type="match status" value="1"/>
</dbReference>
<keyword evidence="13" id="KW-0998">Cell outer membrane</keyword>
<dbReference type="AlphaFoldDB" id="A0A383TV21"/>
<dbReference type="GO" id="GO:0015288">
    <property type="term" value="F:porin activity"/>
    <property type="evidence" value="ECO:0007669"/>
    <property type="project" value="UniProtKB-KW"/>
</dbReference>
<sequence>MKKIILTFLIVFTITSCRTQKDVLYLQNIDNIPIELDNFTNPTIQRGDVMTIIVSAYDEALVKPFNLGGGIANTTNIAMAELNPNSYLVDGEGNIEFPMLGTINAAGKTRKALSDELQQKISEFIKNPMVNIRIMNFKVTMLGEFNKQGVVNSTSDRINIMEAIANAGGMSYYAIRDSVMLIRTIDGKRHHTFVNLHDANLMNSDYYYLRQNDILYALPTKSRAMEFNTKPITSVLTVLGFLTAIIALFK</sequence>
<keyword evidence="10" id="KW-0626">Porin</keyword>
<protein>
    <submittedName>
        <fullName evidence="18">Polysaccharide export protein Wza</fullName>
    </submittedName>
</protein>
<evidence type="ECO:0000256" key="11">
    <source>
        <dbReference type="ARBA" id="ARBA00023136"/>
    </source>
</evidence>
<keyword evidence="19" id="KW-1185">Reference proteome</keyword>
<evidence type="ECO:0000313" key="18">
    <source>
        <dbReference type="EMBL" id="SZD71405.1"/>
    </source>
</evidence>